<accession>A0A8J8NEN2</accession>
<dbReference type="EMBL" id="RRYP01018561">
    <property type="protein sequence ID" value="TNV73587.1"/>
    <property type="molecule type" value="Genomic_DNA"/>
</dbReference>
<comment type="caution">
    <text evidence="1">The sequence shown here is derived from an EMBL/GenBank/DDBJ whole genome shotgun (WGS) entry which is preliminary data.</text>
</comment>
<gene>
    <name evidence="1" type="ORF">FGO68_gene13486</name>
</gene>
<evidence type="ECO:0000313" key="1">
    <source>
        <dbReference type="EMBL" id="TNV73587.1"/>
    </source>
</evidence>
<dbReference type="AlphaFoldDB" id="A0A8J8NEN2"/>
<evidence type="ECO:0000313" key="2">
    <source>
        <dbReference type="Proteomes" id="UP000785679"/>
    </source>
</evidence>
<keyword evidence="2" id="KW-1185">Reference proteome</keyword>
<proteinExistence type="predicted"/>
<reference evidence="1" key="1">
    <citation type="submission" date="2019-06" db="EMBL/GenBank/DDBJ databases">
        <authorList>
            <person name="Zheng W."/>
        </authorList>
    </citation>
    <scope>NUCLEOTIDE SEQUENCE</scope>
    <source>
        <strain evidence="1">QDHG01</strain>
    </source>
</reference>
<name>A0A8J8NEN2_HALGN</name>
<organism evidence="1 2">
    <name type="scientific">Halteria grandinella</name>
    <dbReference type="NCBI Taxonomy" id="5974"/>
    <lineage>
        <taxon>Eukaryota</taxon>
        <taxon>Sar</taxon>
        <taxon>Alveolata</taxon>
        <taxon>Ciliophora</taxon>
        <taxon>Intramacronucleata</taxon>
        <taxon>Spirotrichea</taxon>
        <taxon>Stichotrichia</taxon>
        <taxon>Sporadotrichida</taxon>
        <taxon>Halteriidae</taxon>
        <taxon>Halteria</taxon>
    </lineage>
</organism>
<dbReference type="Proteomes" id="UP000785679">
    <property type="component" value="Unassembled WGS sequence"/>
</dbReference>
<protein>
    <submittedName>
        <fullName evidence="1">Uncharacterized protein</fullName>
    </submittedName>
</protein>
<sequence length="119" mass="13425">MREWNASSTPIPVIALVRKHLELKFSSSSATAASSITLSFTRSALLPAMKQGQGLIWLIWLSHFVRFWKDFSSQTSNTSRTPSNPLQKLFVMLSQRSWPAGSQIMIRTRQLSILSLMVT</sequence>